<name>A0A1G2DWY5_9BACT</name>
<dbReference type="InterPro" id="IPR036046">
    <property type="entry name" value="Acylphosphatase-like_dom_sf"/>
</dbReference>
<evidence type="ECO:0000313" key="8">
    <source>
        <dbReference type="Proteomes" id="UP000178893"/>
    </source>
</evidence>
<evidence type="ECO:0000256" key="2">
    <source>
        <dbReference type="ARBA" id="ARBA00012150"/>
    </source>
</evidence>
<evidence type="ECO:0000256" key="3">
    <source>
        <dbReference type="ARBA" id="ARBA00047645"/>
    </source>
</evidence>
<evidence type="ECO:0000313" key="7">
    <source>
        <dbReference type="EMBL" id="OGZ17551.1"/>
    </source>
</evidence>
<feature type="active site" evidence="4">
    <location>
        <position position="39"/>
    </location>
</feature>
<dbReference type="Proteomes" id="UP000178893">
    <property type="component" value="Unassembled WGS sequence"/>
</dbReference>
<dbReference type="EC" id="3.6.1.7" evidence="2 4"/>
<protein>
    <recommendedName>
        <fullName evidence="2 4">acylphosphatase</fullName>
        <ecNumber evidence="2 4">3.6.1.7</ecNumber>
    </recommendedName>
</protein>
<evidence type="ECO:0000259" key="6">
    <source>
        <dbReference type="PROSITE" id="PS51160"/>
    </source>
</evidence>
<feature type="domain" description="Acylphosphatase-like" evidence="6">
    <location>
        <begin position="6"/>
        <end position="93"/>
    </location>
</feature>
<dbReference type="GO" id="GO:0003998">
    <property type="term" value="F:acylphosphatase activity"/>
    <property type="evidence" value="ECO:0007669"/>
    <property type="project" value="UniProtKB-EC"/>
</dbReference>
<reference evidence="7 8" key="1">
    <citation type="journal article" date="2016" name="Nat. Commun.">
        <title>Thousands of microbial genomes shed light on interconnected biogeochemical processes in an aquifer system.</title>
        <authorList>
            <person name="Anantharaman K."/>
            <person name="Brown C.T."/>
            <person name="Hug L.A."/>
            <person name="Sharon I."/>
            <person name="Castelle C.J."/>
            <person name="Probst A.J."/>
            <person name="Thomas B.C."/>
            <person name="Singh A."/>
            <person name="Wilkins M.J."/>
            <person name="Karaoz U."/>
            <person name="Brodie E.L."/>
            <person name="Williams K.H."/>
            <person name="Hubbard S.S."/>
            <person name="Banfield J.F."/>
        </authorList>
    </citation>
    <scope>NUCLEOTIDE SEQUENCE [LARGE SCALE GENOMIC DNA]</scope>
</reference>
<gene>
    <name evidence="7" type="ORF">A2V72_01400</name>
</gene>
<dbReference type="PANTHER" id="PTHR47268">
    <property type="entry name" value="ACYLPHOSPHATASE"/>
    <property type="match status" value="1"/>
</dbReference>
<evidence type="ECO:0000256" key="1">
    <source>
        <dbReference type="ARBA" id="ARBA00005614"/>
    </source>
</evidence>
<keyword evidence="4" id="KW-0378">Hydrolase</keyword>
<dbReference type="InterPro" id="IPR020456">
    <property type="entry name" value="Acylphosphatase"/>
</dbReference>
<dbReference type="Pfam" id="PF00708">
    <property type="entry name" value="Acylphosphatase"/>
    <property type="match status" value="1"/>
</dbReference>
<comment type="similarity">
    <text evidence="1 5">Belongs to the acylphosphatase family.</text>
</comment>
<dbReference type="InterPro" id="IPR017968">
    <property type="entry name" value="Acylphosphatase_CS"/>
</dbReference>
<dbReference type="PROSITE" id="PS00151">
    <property type="entry name" value="ACYLPHOSPHATASE_2"/>
    <property type="match status" value="1"/>
</dbReference>
<evidence type="ECO:0000256" key="5">
    <source>
        <dbReference type="RuleBase" id="RU004168"/>
    </source>
</evidence>
<comment type="caution">
    <text evidence="7">The sequence shown here is derived from an EMBL/GenBank/DDBJ whole genome shotgun (WGS) entry which is preliminary data.</text>
</comment>
<feature type="active site" evidence="4">
    <location>
        <position position="21"/>
    </location>
</feature>
<evidence type="ECO:0000256" key="4">
    <source>
        <dbReference type="PROSITE-ProRule" id="PRU00520"/>
    </source>
</evidence>
<accession>A0A1G2DWY5</accession>
<dbReference type="Gene3D" id="3.30.70.100">
    <property type="match status" value="1"/>
</dbReference>
<sequence length="93" mass="10945">MTGVIRVHLFISGRVQGVFYRLTMRQKAKTFEVKGFCKNLSDGRVEAVIEGEEEKVNKLINWTKRGPLFAKVKNIEIIEEKYKGEFEEFEIRY</sequence>
<proteinExistence type="inferred from homology"/>
<dbReference type="SUPFAM" id="SSF54975">
    <property type="entry name" value="Acylphosphatase/BLUF domain-like"/>
    <property type="match status" value="1"/>
</dbReference>
<dbReference type="PROSITE" id="PS51160">
    <property type="entry name" value="ACYLPHOSPHATASE_3"/>
    <property type="match status" value="1"/>
</dbReference>
<dbReference type="AlphaFoldDB" id="A0A1G2DWY5"/>
<dbReference type="EMBL" id="MHLW01000032">
    <property type="protein sequence ID" value="OGZ17551.1"/>
    <property type="molecule type" value="Genomic_DNA"/>
</dbReference>
<dbReference type="InterPro" id="IPR001792">
    <property type="entry name" value="Acylphosphatase-like_dom"/>
</dbReference>
<organism evidence="7 8">
    <name type="scientific">Candidatus Nealsonbacteria bacterium RBG_13_37_56</name>
    <dbReference type="NCBI Taxonomy" id="1801661"/>
    <lineage>
        <taxon>Bacteria</taxon>
        <taxon>Candidatus Nealsoniibacteriota</taxon>
    </lineage>
</organism>
<dbReference type="PANTHER" id="PTHR47268:SF4">
    <property type="entry name" value="ACYLPHOSPHATASE"/>
    <property type="match status" value="1"/>
</dbReference>
<comment type="catalytic activity">
    <reaction evidence="3 4">
        <text>an acyl phosphate + H2O = a carboxylate + phosphate + H(+)</text>
        <dbReference type="Rhea" id="RHEA:14965"/>
        <dbReference type="ChEBI" id="CHEBI:15377"/>
        <dbReference type="ChEBI" id="CHEBI:15378"/>
        <dbReference type="ChEBI" id="CHEBI:29067"/>
        <dbReference type="ChEBI" id="CHEBI:43474"/>
        <dbReference type="ChEBI" id="CHEBI:59918"/>
        <dbReference type="EC" id="3.6.1.7"/>
    </reaction>
</comment>